<accession>A0A0L7QZR0</accession>
<sequence length="108" mass="12277">MCKDNDQDSLGLRVRWYGRRIAGTMVRPVPGERRKSNRTTKHSASEPISKLLYDRTDFDLALCELVKQTQPWSDIQATYSLPKFTTQQIKLVPTSVPFDRPPGGQGAR</sequence>
<evidence type="ECO:0000313" key="3">
    <source>
        <dbReference type="Proteomes" id="UP000053825"/>
    </source>
</evidence>
<feature type="region of interest" description="Disordered" evidence="1">
    <location>
        <begin position="27"/>
        <end position="46"/>
    </location>
</feature>
<evidence type="ECO:0000256" key="1">
    <source>
        <dbReference type="SAM" id="MobiDB-lite"/>
    </source>
</evidence>
<proteinExistence type="predicted"/>
<dbReference type="EMBL" id="KQ414675">
    <property type="protein sequence ID" value="KOC64109.1"/>
    <property type="molecule type" value="Genomic_DNA"/>
</dbReference>
<evidence type="ECO:0000313" key="2">
    <source>
        <dbReference type="EMBL" id="KOC64109.1"/>
    </source>
</evidence>
<gene>
    <name evidence="2" type="ORF">WH47_01677</name>
</gene>
<dbReference type="AlphaFoldDB" id="A0A0L7QZR0"/>
<reference evidence="2 3" key="1">
    <citation type="submission" date="2015-07" db="EMBL/GenBank/DDBJ databases">
        <title>The genome of Habropoda laboriosa.</title>
        <authorList>
            <person name="Pan H."/>
            <person name="Kapheim K."/>
        </authorList>
    </citation>
    <scope>NUCLEOTIDE SEQUENCE [LARGE SCALE GENOMIC DNA]</scope>
    <source>
        <strain evidence="2">0110345459</strain>
    </source>
</reference>
<keyword evidence="3" id="KW-1185">Reference proteome</keyword>
<protein>
    <submittedName>
        <fullName evidence="2">Uncharacterized protein</fullName>
    </submittedName>
</protein>
<dbReference type="Proteomes" id="UP000053825">
    <property type="component" value="Unassembled WGS sequence"/>
</dbReference>
<organism evidence="2 3">
    <name type="scientific">Habropoda laboriosa</name>
    <dbReference type="NCBI Taxonomy" id="597456"/>
    <lineage>
        <taxon>Eukaryota</taxon>
        <taxon>Metazoa</taxon>
        <taxon>Ecdysozoa</taxon>
        <taxon>Arthropoda</taxon>
        <taxon>Hexapoda</taxon>
        <taxon>Insecta</taxon>
        <taxon>Pterygota</taxon>
        <taxon>Neoptera</taxon>
        <taxon>Endopterygota</taxon>
        <taxon>Hymenoptera</taxon>
        <taxon>Apocrita</taxon>
        <taxon>Aculeata</taxon>
        <taxon>Apoidea</taxon>
        <taxon>Anthophila</taxon>
        <taxon>Apidae</taxon>
        <taxon>Habropoda</taxon>
    </lineage>
</organism>
<name>A0A0L7QZR0_9HYME</name>